<dbReference type="RefSeq" id="WP_188073599.1">
    <property type="nucleotide sequence ID" value="NZ_BSPS01000069.1"/>
</dbReference>
<proteinExistence type="predicted"/>
<dbReference type="EMBL" id="JACIDT010000022">
    <property type="protein sequence ID" value="MBB3928315.1"/>
    <property type="molecule type" value="Genomic_DNA"/>
</dbReference>
<sequence length="153" mass="16809">MAETQEATVGYMGEVWLHDGTSLYELNQVKSFQVPGGGQREQVETTHLKSPGWRREYLSTFYEDSEFEVVLNSRPMSTTDTLLETASKADDVRAMKVVLPENGEPVAQIELTAKCIGYDRGEVTPDGVLEATATFRVVTIEDIDEYVAPGGGG</sequence>
<organism evidence="1 2">
    <name type="scientific">Sphingobium jiangsuense</name>
    <dbReference type="NCBI Taxonomy" id="870476"/>
    <lineage>
        <taxon>Bacteria</taxon>
        <taxon>Pseudomonadati</taxon>
        <taxon>Pseudomonadota</taxon>
        <taxon>Alphaproteobacteria</taxon>
        <taxon>Sphingomonadales</taxon>
        <taxon>Sphingomonadaceae</taxon>
        <taxon>Sphingobium</taxon>
    </lineage>
</organism>
<evidence type="ECO:0000313" key="1">
    <source>
        <dbReference type="EMBL" id="MBB3928315.1"/>
    </source>
</evidence>
<reference evidence="1 2" key="1">
    <citation type="submission" date="2020-08" db="EMBL/GenBank/DDBJ databases">
        <title>Genomic Encyclopedia of Type Strains, Phase IV (KMG-IV): sequencing the most valuable type-strain genomes for metagenomic binning, comparative biology and taxonomic classification.</title>
        <authorList>
            <person name="Goeker M."/>
        </authorList>
    </citation>
    <scope>NUCLEOTIDE SEQUENCE [LARGE SCALE GENOMIC DNA]</scope>
    <source>
        <strain evidence="1 2">DSM 26189</strain>
    </source>
</reference>
<dbReference type="AlphaFoldDB" id="A0A7W6BQR5"/>
<keyword evidence="2" id="KW-1185">Reference proteome</keyword>
<dbReference type="Gene3D" id="4.10.410.40">
    <property type="match status" value="1"/>
</dbReference>
<dbReference type="Proteomes" id="UP000571950">
    <property type="component" value="Unassembled WGS sequence"/>
</dbReference>
<accession>A0A7W6BQR5</accession>
<evidence type="ECO:0000313" key="2">
    <source>
        <dbReference type="Proteomes" id="UP000571950"/>
    </source>
</evidence>
<gene>
    <name evidence="1" type="ORF">GGR43_004059</name>
</gene>
<comment type="caution">
    <text evidence="1">The sequence shown here is derived from an EMBL/GenBank/DDBJ whole genome shotgun (WGS) entry which is preliminary data.</text>
</comment>
<name>A0A7W6BQR5_9SPHN</name>
<evidence type="ECO:0008006" key="3">
    <source>
        <dbReference type="Google" id="ProtNLM"/>
    </source>
</evidence>
<protein>
    <recommendedName>
        <fullName evidence="3">Tail tube protein</fullName>
    </recommendedName>
</protein>